<dbReference type="Proteomes" id="UP000198412">
    <property type="component" value="Unassembled WGS sequence"/>
</dbReference>
<dbReference type="PANTHER" id="PTHR43685:SF2">
    <property type="entry name" value="GLYCOSYLTRANSFERASE 2-LIKE DOMAIN-CONTAINING PROTEIN"/>
    <property type="match status" value="1"/>
</dbReference>
<dbReference type="PANTHER" id="PTHR43685">
    <property type="entry name" value="GLYCOSYLTRANSFERASE"/>
    <property type="match status" value="1"/>
</dbReference>
<organism evidence="2 3">
    <name type="scientific">Lutibacter flavus</name>
    <dbReference type="NCBI Taxonomy" id="691689"/>
    <lineage>
        <taxon>Bacteria</taxon>
        <taxon>Pseudomonadati</taxon>
        <taxon>Bacteroidota</taxon>
        <taxon>Flavobacteriia</taxon>
        <taxon>Flavobacteriales</taxon>
        <taxon>Flavobacteriaceae</taxon>
        <taxon>Lutibacter</taxon>
    </lineage>
</organism>
<dbReference type="EMBL" id="FZNX01000001">
    <property type="protein sequence ID" value="SNR36487.1"/>
    <property type="molecule type" value="Genomic_DNA"/>
</dbReference>
<dbReference type="GO" id="GO:0016740">
    <property type="term" value="F:transferase activity"/>
    <property type="evidence" value="ECO:0007669"/>
    <property type="project" value="UniProtKB-KW"/>
</dbReference>
<dbReference type="InterPro" id="IPR050834">
    <property type="entry name" value="Glycosyltransf_2"/>
</dbReference>
<name>A0A238VQR2_9FLAO</name>
<dbReference type="InterPro" id="IPR029044">
    <property type="entry name" value="Nucleotide-diphossugar_trans"/>
</dbReference>
<reference evidence="3" key="1">
    <citation type="submission" date="2017-06" db="EMBL/GenBank/DDBJ databases">
        <authorList>
            <person name="Varghese N."/>
            <person name="Submissions S."/>
        </authorList>
    </citation>
    <scope>NUCLEOTIDE SEQUENCE [LARGE SCALE GENOMIC DNA]</scope>
    <source>
        <strain evidence="3">DSM 27993</strain>
    </source>
</reference>
<dbReference type="CDD" id="cd00761">
    <property type="entry name" value="Glyco_tranf_GTA_type"/>
    <property type="match status" value="1"/>
</dbReference>
<evidence type="ECO:0000313" key="3">
    <source>
        <dbReference type="Proteomes" id="UP000198412"/>
    </source>
</evidence>
<dbReference type="RefSeq" id="WP_089377175.1">
    <property type="nucleotide sequence ID" value="NZ_FZNX01000001.1"/>
</dbReference>
<proteinExistence type="predicted"/>
<keyword evidence="3" id="KW-1185">Reference proteome</keyword>
<dbReference type="OrthoDB" id="1326385at2"/>
<gene>
    <name evidence="2" type="ORF">SAMN04488111_0874</name>
</gene>
<dbReference type="SUPFAM" id="SSF53448">
    <property type="entry name" value="Nucleotide-diphospho-sugar transferases"/>
    <property type="match status" value="1"/>
</dbReference>
<dbReference type="Gene3D" id="3.90.550.10">
    <property type="entry name" value="Spore Coat Polysaccharide Biosynthesis Protein SpsA, Chain A"/>
    <property type="match status" value="1"/>
</dbReference>
<evidence type="ECO:0000313" key="2">
    <source>
        <dbReference type="EMBL" id="SNR36487.1"/>
    </source>
</evidence>
<feature type="domain" description="Glycosyltransferase 2-like" evidence="1">
    <location>
        <begin position="243"/>
        <end position="365"/>
    </location>
</feature>
<dbReference type="Pfam" id="PF00535">
    <property type="entry name" value="Glycos_transf_2"/>
    <property type="match status" value="1"/>
</dbReference>
<sequence length="517" mass="60725">MILVFHNNDKVVEIFDYANNQEIEIALGSIQERMLSIAFKNKSRFIGWCHHSLKEDLNLSEWNSILKHQLLLVSFETSDHFYITSSIGYVEDTPFINVNKKVKYPTWLMSSDVGVIHASVLLKFEYLLKYRLTLNLFLNNIAKIGMKQGLLCYSNPSLLKKSLENKIISKKNISTIDLLWFVKSNYRFRWILLYGLNLFIYKKRFIIFPFFRVLFKNPIRNKISFDDLKLKVYRKSILPTIDVLIPTLGREKYLKEVLLDLTKQTLLPKKVIIVEQIPNKGETTKLDFLAQKWPFEIDYTLIYQLGACNSRNIGLQKVSSDWVFFADDDVRFEDDLLRKAFNYIDCYGENAITISCLQENKVIKQQVVTQSSTFGSGTSIVKSSIIKKIKFDMAYEFGYGEDSDFGMQLRNLGTDILYVPTVKMLHLKAPIGGFRSEIYREWDKELIQPKPSPTVMVYNLKHATEEQKQSYKTTLFFKFYRIQSVKNPIEYYKLMNKMWVKSIYWANFLIKQYSNEI</sequence>
<accession>A0A238VQR2</accession>
<evidence type="ECO:0000259" key="1">
    <source>
        <dbReference type="Pfam" id="PF00535"/>
    </source>
</evidence>
<protein>
    <submittedName>
        <fullName evidence="2">Glycosyltransferase, GT2 family</fullName>
    </submittedName>
</protein>
<keyword evidence="2" id="KW-0808">Transferase</keyword>
<dbReference type="InterPro" id="IPR001173">
    <property type="entry name" value="Glyco_trans_2-like"/>
</dbReference>
<dbReference type="AlphaFoldDB" id="A0A238VQR2"/>